<evidence type="ECO:0000313" key="2">
    <source>
        <dbReference type="Proteomes" id="UP000013526"/>
    </source>
</evidence>
<dbReference type="PATRIC" id="fig|1268236.3.peg.2309"/>
<keyword evidence="2" id="KW-1185">Reference proteome</keyword>
<gene>
    <name evidence="1" type="ORF">G113_11696</name>
</gene>
<protein>
    <recommendedName>
        <fullName evidence="3">Motility protein</fullName>
    </recommendedName>
</protein>
<reference evidence="1 2" key="1">
    <citation type="journal article" date="2013" name="Genome Announc.">
        <title>Draft Genome Sequence of Aeromonas molluscorum Strain 848TT, Isolated from Bivalve Molluscs.</title>
        <authorList>
            <person name="Spataro N."/>
            <person name="Farfan M."/>
            <person name="Albarral V."/>
            <person name="Sanglas A."/>
            <person name="Loren J.G."/>
            <person name="Fuste M.C."/>
            <person name="Bosch E."/>
        </authorList>
    </citation>
    <scope>NUCLEOTIDE SEQUENCE [LARGE SCALE GENOMIC DNA]</scope>
    <source>
        <strain evidence="1 2">848</strain>
    </source>
</reference>
<evidence type="ECO:0000313" key="1">
    <source>
        <dbReference type="EMBL" id="EOD54945.1"/>
    </source>
</evidence>
<dbReference type="RefSeq" id="WP_005901673.1">
    <property type="nucleotide sequence ID" value="NZ_AQGQ01000072.1"/>
</dbReference>
<name>R1GTI2_9GAMM</name>
<accession>R1GTI2</accession>
<evidence type="ECO:0008006" key="3">
    <source>
        <dbReference type="Google" id="ProtNLM"/>
    </source>
</evidence>
<dbReference type="Proteomes" id="UP000013526">
    <property type="component" value="Unassembled WGS sequence"/>
</dbReference>
<proteinExistence type="predicted"/>
<dbReference type="EMBL" id="AQGQ01000072">
    <property type="protein sequence ID" value="EOD54945.1"/>
    <property type="molecule type" value="Genomic_DNA"/>
</dbReference>
<dbReference type="AlphaFoldDB" id="R1GTI2"/>
<organism evidence="1 2">
    <name type="scientific">Aeromonas molluscorum 848</name>
    <dbReference type="NCBI Taxonomy" id="1268236"/>
    <lineage>
        <taxon>Bacteria</taxon>
        <taxon>Pseudomonadati</taxon>
        <taxon>Pseudomonadota</taxon>
        <taxon>Gammaproteobacteria</taxon>
        <taxon>Aeromonadales</taxon>
        <taxon>Aeromonadaceae</taxon>
        <taxon>Aeromonas</taxon>
    </lineage>
</organism>
<comment type="caution">
    <text evidence="1">The sequence shown here is derived from an EMBL/GenBank/DDBJ whole genome shotgun (WGS) entry which is preliminary data.</text>
</comment>
<sequence>MEISGSTSYGSALMVASLAKKQQTQEGQTALALLQGAAESAQAPKSTAGSTLGSNINIHV</sequence>